<comment type="caution">
    <text evidence="2">The sequence shown here is derived from an EMBL/GenBank/DDBJ whole genome shotgun (WGS) entry which is preliminary data.</text>
</comment>
<evidence type="ECO:0000256" key="1">
    <source>
        <dbReference type="SAM" id="Phobius"/>
    </source>
</evidence>
<dbReference type="Proteomes" id="UP001335648">
    <property type="component" value="Unassembled WGS sequence"/>
</dbReference>
<keyword evidence="3" id="KW-1185">Reference proteome</keyword>
<keyword evidence="1" id="KW-0812">Transmembrane</keyword>
<keyword evidence="1" id="KW-0472">Membrane</keyword>
<feature type="transmembrane region" description="Helical" evidence="1">
    <location>
        <begin position="12"/>
        <end position="34"/>
    </location>
</feature>
<name>A0AAN8HCF5_9TELE</name>
<accession>A0AAN8HCF5</accession>
<organism evidence="2 3">
    <name type="scientific">Champsocephalus esox</name>
    <name type="common">pike icefish</name>
    <dbReference type="NCBI Taxonomy" id="159716"/>
    <lineage>
        <taxon>Eukaryota</taxon>
        <taxon>Metazoa</taxon>
        <taxon>Chordata</taxon>
        <taxon>Craniata</taxon>
        <taxon>Vertebrata</taxon>
        <taxon>Euteleostomi</taxon>
        <taxon>Actinopterygii</taxon>
        <taxon>Neopterygii</taxon>
        <taxon>Teleostei</taxon>
        <taxon>Neoteleostei</taxon>
        <taxon>Acanthomorphata</taxon>
        <taxon>Eupercaria</taxon>
        <taxon>Perciformes</taxon>
        <taxon>Notothenioidei</taxon>
        <taxon>Channichthyidae</taxon>
        <taxon>Champsocephalus</taxon>
    </lineage>
</organism>
<evidence type="ECO:0000313" key="3">
    <source>
        <dbReference type="Proteomes" id="UP001335648"/>
    </source>
</evidence>
<evidence type="ECO:0000313" key="2">
    <source>
        <dbReference type="EMBL" id="KAK5910448.1"/>
    </source>
</evidence>
<keyword evidence="1" id="KW-1133">Transmembrane helix</keyword>
<protein>
    <submittedName>
        <fullName evidence="2">Uncharacterized protein</fullName>
    </submittedName>
</protein>
<dbReference type="AlphaFoldDB" id="A0AAN8HCF5"/>
<sequence>MTPGHETLRNHLVLFVLPGPASALGNLTLAFALIPRRMRRRAGSVRMKRRVIAYPRRTTVDELQTRSR</sequence>
<dbReference type="EMBL" id="JAULUE010002048">
    <property type="protein sequence ID" value="KAK5910448.1"/>
    <property type="molecule type" value="Genomic_DNA"/>
</dbReference>
<proteinExistence type="predicted"/>
<reference evidence="2 3" key="1">
    <citation type="journal article" date="2023" name="Mol. Biol. Evol.">
        <title>Genomics of Secondarily Temperate Adaptation in the Only Non-Antarctic Icefish.</title>
        <authorList>
            <person name="Rivera-Colon A.G."/>
            <person name="Rayamajhi N."/>
            <person name="Minhas B.F."/>
            <person name="Madrigal G."/>
            <person name="Bilyk K.T."/>
            <person name="Yoon V."/>
            <person name="Hune M."/>
            <person name="Gregory S."/>
            <person name="Cheng C.H.C."/>
            <person name="Catchen J.M."/>
        </authorList>
    </citation>
    <scope>NUCLEOTIDE SEQUENCE [LARGE SCALE GENOMIC DNA]</scope>
    <source>
        <strain evidence="2">JC2023a</strain>
    </source>
</reference>
<gene>
    <name evidence="2" type="ORF">CesoFtcFv8_004281</name>
</gene>